<comment type="caution">
    <text evidence="1">The sequence shown here is derived from an EMBL/GenBank/DDBJ whole genome shotgun (WGS) entry which is preliminary data.</text>
</comment>
<gene>
    <name evidence="1" type="ORF">BHQ17_11435</name>
</gene>
<name>A0A1E3RVH9_9MYCO</name>
<sequence>MLTDYDFEVAVGAAAQDAVWKTQHPLTHHLAEDDPRRTKYLREYQSSVGRQVLAAIARLTTIDLCRRP</sequence>
<proteinExistence type="predicted"/>
<reference evidence="2" key="1">
    <citation type="submission" date="2016-09" db="EMBL/GenBank/DDBJ databases">
        <authorList>
            <person name="Greninger A.L."/>
            <person name="Jerome K.R."/>
            <person name="Mcnair B."/>
            <person name="Wallis C."/>
            <person name="Fang F."/>
        </authorList>
    </citation>
    <scope>NUCLEOTIDE SEQUENCE [LARGE SCALE GENOMIC DNA]</scope>
    <source>
        <strain evidence="2">M7</strain>
    </source>
</reference>
<keyword evidence="2" id="KW-1185">Reference proteome</keyword>
<dbReference type="Proteomes" id="UP000094243">
    <property type="component" value="Unassembled WGS sequence"/>
</dbReference>
<accession>A0A1E3RVH9</accession>
<organism evidence="1 2">
    <name type="scientific">Mycolicibacterium holsaticum</name>
    <dbReference type="NCBI Taxonomy" id="152142"/>
    <lineage>
        <taxon>Bacteria</taxon>
        <taxon>Bacillati</taxon>
        <taxon>Actinomycetota</taxon>
        <taxon>Actinomycetes</taxon>
        <taxon>Mycobacteriales</taxon>
        <taxon>Mycobacteriaceae</taxon>
        <taxon>Mycolicibacterium</taxon>
    </lineage>
</organism>
<protein>
    <submittedName>
        <fullName evidence="1">Uncharacterized protein</fullName>
    </submittedName>
</protein>
<evidence type="ECO:0000313" key="1">
    <source>
        <dbReference type="EMBL" id="ODQ93915.1"/>
    </source>
</evidence>
<dbReference type="AlphaFoldDB" id="A0A1E3RVH9"/>
<evidence type="ECO:0000313" key="2">
    <source>
        <dbReference type="Proteomes" id="UP000094243"/>
    </source>
</evidence>
<dbReference type="EMBL" id="MIGZ01000055">
    <property type="protein sequence ID" value="ODQ93915.1"/>
    <property type="molecule type" value="Genomic_DNA"/>
</dbReference>